<dbReference type="HOGENOM" id="CLU_044999_1_0_1"/>
<dbReference type="GeneID" id="9590732"/>
<dbReference type="Proteomes" id="UP000007431">
    <property type="component" value="Unassembled WGS sequence"/>
</dbReference>
<accession>D8Q110</accession>
<name>D8Q110_SCHCM</name>
<organism evidence="3">
    <name type="scientific">Schizophyllum commune (strain H4-8 / FGSC 9210)</name>
    <name type="common">Split gill fungus</name>
    <dbReference type="NCBI Taxonomy" id="578458"/>
    <lineage>
        <taxon>Eukaryota</taxon>
        <taxon>Fungi</taxon>
        <taxon>Dikarya</taxon>
        <taxon>Basidiomycota</taxon>
        <taxon>Agaricomycotina</taxon>
        <taxon>Agaricomycetes</taxon>
        <taxon>Agaricomycetidae</taxon>
        <taxon>Agaricales</taxon>
        <taxon>Schizophyllaceae</taxon>
        <taxon>Schizophyllum</taxon>
    </lineage>
</organism>
<dbReference type="InterPro" id="IPR036291">
    <property type="entry name" value="NAD(P)-bd_dom_sf"/>
</dbReference>
<protein>
    <recommendedName>
        <fullName evidence="4">NAD(P)-binding protein</fullName>
    </recommendedName>
</protein>
<dbReference type="KEGG" id="scm:SCHCO_02746599"/>
<dbReference type="VEuPathDB" id="FungiDB:SCHCODRAFT_02746599"/>
<dbReference type="PANTHER" id="PTHR47534:SF3">
    <property type="entry name" value="ALCOHOL DEHYDROGENASE-LIKE C-TERMINAL DOMAIN-CONTAINING PROTEIN"/>
    <property type="match status" value="1"/>
</dbReference>
<dbReference type="SUPFAM" id="SSF51735">
    <property type="entry name" value="NAD(P)-binding Rossmann-fold domains"/>
    <property type="match status" value="1"/>
</dbReference>
<dbReference type="RefSeq" id="XP_003032755.1">
    <property type="nucleotide sequence ID" value="XM_003032709.1"/>
</dbReference>
<dbReference type="AlphaFoldDB" id="D8Q110"/>
<evidence type="ECO:0000256" key="1">
    <source>
        <dbReference type="ARBA" id="ARBA00023002"/>
    </source>
</evidence>
<keyword evidence="1" id="KW-0560">Oxidoreductase</keyword>
<dbReference type="InterPro" id="IPR002347">
    <property type="entry name" value="SDR_fam"/>
</dbReference>
<dbReference type="Pfam" id="PF00106">
    <property type="entry name" value="adh_short"/>
    <property type="match status" value="1"/>
</dbReference>
<dbReference type="InParanoid" id="D8Q110"/>
<dbReference type="eggNOG" id="ENOG502S0SX">
    <property type="taxonomic scope" value="Eukaryota"/>
</dbReference>
<reference evidence="2 3" key="1">
    <citation type="journal article" date="2010" name="Nat. Biotechnol.">
        <title>Genome sequence of the model mushroom Schizophyllum commune.</title>
        <authorList>
            <person name="Ohm R.A."/>
            <person name="de Jong J.F."/>
            <person name="Lugones L.G."/>
            <person name="Aerts A."/>
            <person name="Kothe E."/>
            <person name="Stajich J.E."/>
            <person name="de Vries R.P."/>
            <person name="Record E."/>
            <person name="Levasseur A."/>
            <person name="Baker S.E."/>
            <person name="Bartholomew K.A."/>
            <person name="Coutinho P.M."/>
            <person name="Erdmann S."/>
            <person name="Fowler T.J."/>
            <person name="Gathman A.C."/>
            <person name="Lombard V."/>
            <person name="Henrissat B."/>
            <person name="Knabe N."/>
            <person name="Kuees U."/>
            <person name="Lilly W.W."/>
            <person name="Lindquist E."/>
            <person name="Lucas S."/>
            <person name="Magnuson J.K."/>
            <person name="Piumi F."/>
            <person name="Raudaskoski M."/>
            <person name="Salamov A."/>
            <person name="Schmutz J."/>
            <person name="Schwarze F.W.M.R."/>
            <person name="vanKuyk P.A."/>
            <person name="Horton J.S."/>
            <person name="Grigoriev I.V."/>
            <person name="Woesten H.A.B."/>
        </authorList>
    </citation>
    <scope>NUCLEOTIDE SEQUENCE [LARGE SCALE GENOMIC DNA]</scope>
    <source>
        <strain evidence="3">H4-8 / FGSC 9210</strain>
    </source>
</reference>
<dbReference type="EMBL" id="GL377305">
    <property type="protein sequence ID" value="EFI97852.1"/>
    <property type="molecule type" value="Genomic_DNA"/>
</dbReference>
<dbReference type="PANTHER" id="PTHR47534">
    <property type="entry name" value="YALI0E05731P"/>
    <property type="match status" value="1"/>
</dbReference>
<gene>
    <name evidence="2" type="ORF">SCHCODRAFT_15363</name>
</gene>
<sequence>MPSLSTVKQFNASVTSSAKTPVGVFIGGTSGIGRGMAAAFARHMKGNARLIIIGRNKAAADALIASLPSPANKLSEFLACDCSLMRNIDAACEQLAKRDLEKINYLVLTIGAVETISHEKTVEGLDKNWAAMFFGRFRFIQNLAPALDRAADAGEEAKVMTVIRAGVGAPLEWDDLDMSQNGLKRWATQMPTYHDFAMAGFAKRHPKVSFIHAAPGVVWTPLFLRSGSLFVKILAYLFAPLLWLFSVTEEQCGEHMMYGLYTSQAGFSDLGEKGDVIEPGYKGTDEEVERLWNWAYNRPGVPYKQ</sequence>
<dbReference type="OMA" id="NRCATRM"/>
<evidence type="ECO:0000313" key="3">
    <source>
        <dbReference type="Proteomes" id="UP000007431"/>
    </source>
</evidence>
<keyword evidence="3" id="KW-1185">Reference proteome</keyword>
<evidence type="ECO:0000313" key="2">
    <source>
        <dbReference type="EMBL" id="EFI97852.1"/>
    </source>
</evidence>
<dbReference type="OrthoDB" id="2898509at2759"/>
<dbReference type="Gene3D" id="3.40.50.720">
    <property type="entry name" value="NAD(P)-binding Rossmann-like Domain"/>
    <property type="match status" value="1"/>
</dbReference>
<dbReference type="InterPro" id="IPR052228">
    <property type="entry name" value="Sec_Metab_Biosynth_Oxidored"/>
</dbReference>
<proteinExistence type="predicted"/>
<dbReference type="GO" id="GO:0016491">
    <property type="term" value="F:oxidoreductase activity"/>
    <property type="evidence" value="ECO:0007669"/>
    <property type="project" value="UniProtKB-KW"/>
</dbReference>
<evidence type="ECO:0008006" key="4">
    <source>
        <dbReference type="Google" id="ProtNLM"/>
    </source>
</evidence>